<proteinExistence type="predicted"/>
<dbReference type="SUPFAM" id="SSF109604">
    <property type="entry name" value="HD-domain/PDEase-like"/>
    <property type="match status" value="1"/>
</dbReference>
<evidence type="ECO:0000313" key="2">
    <source>
        <dbReference type="EMBL" id="OGK24354.1"/>
    </source>
</evidence>
<evidence type="ECO:0000313" key="3">
    <source>
        <dbReference type="Proteomes" id="UP000177913"/>
    </source>
</evidence>
<evidence type="ECO:0000259" key="1">
    <source>
        <dbReference type="SMART" id="SM00471"/>
    </source>
</evidence>
<dbReference type="InterPro" id="IPR003607">
    <property type="entry name" value="HD/PDEase_dom"/>
</dbReference>
<dbReference type="SMART" id="SM00471">
    <property type="entry name" value="HDc"/>
    <property type="match status" value="1"/>
</dbReference>
<organism evidence="2 3">
    <name type="scientific">Candidatus Roizmanbacteria bacterium RIFCSPHIGHO2_02_FULL_38_11</name>
    <dbReference type="NCBI Taxonomy" id="1802039"/>
    <lineage>
        <taxon>Bacteria</taxon>
        <taxon>Candidatus Roizmaniibacteriota</taxon>
    </lineage>
</organism>
<dbReference type="Gene3D" id="1.10.3210.10">
    <property type="entry name" value="Hypothetical protein af1432"/>
    <property type="match status" value="1"/>
</dbReference>
<dbReference type="PANTHER" id="PTHR46246">
    <property type="entry name" value="GUANOSINE-3',5'-BIS(DIPHOSPHATE) 3'-PYROPHOSPHOHYDROLASE MESH1"/>
    <property type="match status" value="1"/>
</dbReference>
<feature type="domain" description="HD/PDEase" evidence="1">
    <location>
        <begin position="36"/>
        <end position="143"/>
    </location>
</feature>
<reference evidence="2 3" key="1">
    <citation type="journal article" date="2016" name="Nat. Commun.">
        <title>Thousands of microbial genomes shed light on interconnected biogeochemical processes in an aquifer system.</title>
        <authorList>
            <person name="Anantharaman K."/>
            <person name="Brown C.T."/>
            <person name="Hug L.A."/>
            <person name="Sharon I."/>
            <person name="Castelle C.J."/>
            <person name="Probst A.J."/>
            <person name="Thomas B.C."/>
            <person name="Singh A."/>
            <person name="Wilkins M.J."/>
            <person name="Karaoz U."/>
            <person name="Brodie E.L."/>
            <person name="Williams K.H."/>
            <person name="Hubbard S.S."/>
            <person name="Banfield J.F."/>
        </authorList>
    </citation>
    <scope>NUCLEOTIDE SEQUENCE [LARGE SCALE GENOMIC DNA]</scope>
</reference>
<dbReference type="Pfam" id="PF13328">
    <property type="entry name" value="HD_4"/>
    <property type="match status" value="1"/>
</dbReference>
<accession>A0A1F7H091</accession>
<name>A0A1F7H091_9BACT</name>
<dbReference type="InterPro" id="IPR052194">
    <property type="entry name" value="MESH1"/>
</dbReference>
<sequence length="197" mass="22717">MQEPQVDGVALRQLSLVDRAKRFATLAHKGDKRRGTNLPSIIHPAGVVYILKSVAAPERVIAAGWLHDCIEDYGVARKILASEFGEEVTAIVDDVTEPDRSLPWDERKKQALVHIEKMHEDSLLLKTADVIHNMRAMRERYMSEGDGMFRHFNAGREKQLDHMWRLVGEIERRWKENPLLERLKFELAEFKKALRAV</sequence>
<dbReference type="GO" id="GO:0008893">
    <property type="term" value="F:guanosine-3',5'-bis(diphosphate) 3'-diphosphatase activity"/>
    <property type="evidence" value="ECO:0007669"/>
    <property type="project" value="TreeGrafter"/>
</dbReference>
<dbReference type="PANTHER" id="PTHR46246:SF1">
    <property type="entry name" value="GUANOSINE-3',5'-BIS(DIPHOSPHATE) 3'-PYROPHOSPHOHYDROLASE MESH1"/>
    <property type="match status" value="1"/>
</dbReference>
<dbReference type="EMBL" id="MFZO01000035">
    <property type="protein sequence ID" value="OGK24354.1"/>
    <property type="molecule type" value="Genomic_DNA"/>
</dbReference>
<comment type="caution">
    <text evidence="2">The sequence shown here is derived from an EMBL/GenBank/DDBJ whole genome shotgun (WGS) entry which is preliminary data.</text>
</comment>
<dbReference type="Proteomes" id="UP000177913">
    <property type="component" value="Unassembled WGS sequence"/>
</dbReference>
<protein>
    <recommendedName>
        <fullName evidence="1">HD/PDEase domain-containing protein</fullName>
    </recommendedName>
</protein>
<dbReference type="AlphaFoldDB" id="A0A1F7H091"/>
<gene>
    <name evidence="2" type="ORF">A3C25_00670</name>
</gene>